<gene>
    <name evidence="5" type="primary">ssb</name>
    <name evidence="5" type="ORF">E4U03_04785</name>
</gene>
<accession>A0A4Y9F4G0</accession>
<dbReference type="InterPro" id="IPR000424">
    <property type="entry name" value="Primosome_PriB/ssb"/>
</dbReference>
<dbReference type="SUPFAM" id="SSF50249">
    <property type="entry name" value="Nucleic acid-binding proteins"/>
    <property type="match status" value="1"/>
</dbReference>
<proteinExistence type="predicted"/>
<sequence length="170" mass="18176">TITLEGFIATPPETRYTPNGTPTLNITVPETPQKYNQQTQKWEDNGPTTWWKITLWGTAADNTAPHLTKGTRVLITGHPQLETREHNGKTYTNPTITGAKIAIIPTNGQTNTTTPPAHNAYAGGFGTPQGNTQPQGQAPQGGAPQADPWAQPAQGNQGWGQGTGDENPPF</sequence>
<dbReference type="EMBL" id="SPQC01000012">
    <property type="protein sequence ID" value="TFU22935.1"/>
    <property type="molecule type" value="Genomic_DNA"/>
</dbReference>
<protein>
    <recommendedName>
        <fullName evidence="3">Single-stranded DNA-binding protein</fullName>
    </recommendedName>
</protein>
<feature type="non-terminal residue" evidence="5">
    <location>
        <position position="1"/>
    </location>
</feature>
<dbReference type="RefSeq" id="WP_135012003.1">
    <property type="nucleotide sequence ID" value="NZ_JADGLK010000012.1"/>
</dbReference>
<feature type="region of interest" description="Disordered" evidence="4">
    <location>
        <begin position="106"/>
        <end position="170"/>
    </location>
</feature>
<reference evidence="5 6" key="1">
    <citation type="submission" date="2019-03" db="EMBL/GenBank/DDBJ databases">
        <title>Diversity of the mouse oral microbiome.</title>
        <authorList>
            <person name="Joseph S."/>
            <person name="Aduse-Opoku J."/>
            <person name="Curtis M."/>
            <person name="Wade W."/>
            <person name="Hashim A."/>
        </authorList>
    </citation>
    <scope>NUCLEOTIDE SEQUENCE [LARGE SCALE GENOMIC DNA]</scope>
    <source>
        <strain evidence="6">irhom_31</strain>
    </source>
</reference>
<comment type="caution">
    <text evidence="5">The sequence shown here is derived from an EMBL/GenBank/DDBJ whole genome shotgun (WGS) entry which is preliminary data.</text>
</comment>
<feature type="compositionally biased region" description="Low complexity" evidence="4">
    <location>
        <begin position="128"/>
        <end position="155"/>
    </location>
</feature>
<evidence type="ECO:0000256" key="3">
    <source>
        <dbReference type="RuleBase" id="RU000524"/>
    </source>
</evidence>
<dbReference type="GO" id="GO:0006260">
    <property type="term" value="P:DNA replication"/>
    <property type="evidence" value="ECO:0007669"/>
    <property type="project" value="InterPro"/>
</dbReference>
<feature type="compositionally biased region" description="Low complexity" evidence="4">
    <location>
        <begin position="106"/>
        <end position="116"/>
    </location>
</feature>
<organism evidence="5 6">
    <name type="scientific">Rothia nasimurium</name>
    <dbReference type="NCBI Taxonomy" id="85336"/>
    <lineage>
        <taxon>Bacteria</taxon>
        <taxon>Bacillati</taxon>
        <taxon>Actinomycetota</taxon>
        <taxon>Actinomycetes</taxon>
        <taxon>Micrococcales</taxon>
        <taxon>Micrococcaceae</taxon>
        <taxon>Rothia</taxon>
    </lineage>
</organism>
<evidence type="ECO:0000256" key="2">
    <source>
        <dbReference type="PROSITE-ProRule" id="PRU00252"/>
    </source>
</evidence>
<dbReference type="Gene3D" id="2.40.50.140">
    <property type="entry name" value="Nucleic acid-binding proteins"/>
    <property type="match status" value="1"/>
</dbReference>
<dbReference type="GO" id="GO:0003697">
    <property type="term" value="F:single-stranded DNA binding"/>
    <property type="evidence" value="ECO:0007669"/>
    <property type="project" value="InterPro"/>
</dbReference>
<dbReference type="Pfam" id="PF00436">
    <property type="entry name" value="SSB"/>
    <property type="match status" value="1"/>
</dbReference>
<evidence type="ECO:0000256" key="4">
    <source>
        <dbReference type="SAM" id="MobiDB-lite"/>
    </source>
</evidence>
<dbReference type="PROSITE" id="PS50935">
    <property type="entry name" value="SSB"/>
    <property type="match status" value="1"/>
</dbReference>
<name>A0A4Y9F4G0_9MICC</name>
<dbReference type="AlphaFoldDB" id="A0A4Y9F4G0"/>
<keyword evidence="1 2" id="KW-0238">DNA-binding</keyword>
<evidence type="ECO:0000313" key="6">
    <source>
        <dbReference type="Proteomes" id="UP000297951"/>
    </source>
</evidence>
<dbReference type="Proteomes" id="UP000297951">
    <property type="component" value="Unassembled WGS sequence"/>
</dbReference>
<dbReference type="CDD" id="cd04496">
    <property type="entry name" value="SSB_OBF"/>
    <property type="match status" value="1"/>
</dbReference>
<dbReference type="PIRSF" id="PIRSF002070">
    <property type="entry name" value="SSB"/>
    <property type="match status" value="1"/>
</dbReference>
<dbReference type="NCBIfam" id="TIGR00621">
    <property type="entry name" value="ssb"/>
    <property type="match status" value="1"/>
</dbReference>
<evidence type="ECO:0000313" key="5">
    <source>
        <dbReference type="EMBL" id="TFU22935.1"/>
    </source>
</evidence>
<dbReference type="InterPro" id="IPR012340">
    <property type="entry name" value="NA-bd_OB-fold"/>
</dbReference>
<dbReference type="OrthoDB" id="4954156at2"/>
<dbReference type="InterPro" id="IPR011344">
    <property type="entry name" value="ssDNA-bd"/>
</dbReference>
<evidence type="ECO:0000256" key="1">
    <source>
        <dbReference type="ARBA" id="ARBA00023125"/>
    </source>
</evidence>